<dbReference type="RefSeq" id="WP_005190694.1">
    <property type="nucleotide sequence ID" value="NZ_CABHXJ010000103.1"/>
</dbReference>
<dbReference type="Proteomes" id="UP000424966">
    <property type="component" value="Chromosome"/>
</dbReference>
<dbReference type="GeneID" id="58048589"/>
<keyword evidence="2" id="KW-0240">DNA-directed RNA polymerase</keyword>
<reference evidence="2 4" key="1">
    <citation type="submission" date="2015-03" db="EMBL/GenBank/DDBJ databases">
        <authorList>
            <person name="Murphy D."/>
        </authorList>
    </citation>
    <scope>NUCLEOTIDE SEQUENCE [LARGE SCALE GENOMIC DNA]</scope>
    <source>
        <strain evidence="2 4">BR165/97</strain>
    </source>
</reference>
<protein>
    <submittedName>
        <fullName evidence="2 3">DNA-directed RNA polymerase subunit beta</fullName>
    </submittedName>
</protein>
<proteinExistence type="predicted"/>
<gene>
    <name evidence="2" type="ORF">ERS008530_03679</name>
    <name evidence="3" type="ORF">FOC37_19960</name>
</gene>
<name>A0A0T9MRP9_YERIN</name>
<sequence length="102" mass="11730">MRSIYLWIAVVAISITALVSQLSFFFIEPQMGCSAGKVLVLKRIPKMNFIDSPQGYCQRQYPTEDYARCEPKILPLLLESTQALYELPFSAYFYEMSYQPNG</sequence>
<dbReference type="Proteomes" id="UP000038750">
    <property type="component" value="Unassembled WGS sequence"/>
</dbReference>
<keyword evidence="1" id="KW-1133">Transmembrane helix</keyword>
<dbReference type="KEGG" id="yin:CH53_738"/>
<dbReference type="OrthoDB" id="6476239at2"/>
<organism evidence="2 4">
    <name type="scientific">Yersinia intermedia</name>
    <dbReference type="NCBI Taxonomy" id="631"/>
    <lineage>
        <taxon>Bacteria</taxon>
        <taxon>Pseudomonadati</taxon>
        <taxon>Pseudomonadota</taxon>
        <taxon>Gammaproteobacteria</taxon>
        <taxon>Enterobacterales</taxon>
        <taxon>Yersiniaceae</taxon>
        <taxon>Yersinia</taxon>
    </lineage>
</organism>
<dbReference type="eggNOG" id="ENOG5031IH5">
    <property type="taxonomic scope" value="Bacteria"/>
</dbReference>
<dbReference type="GO" id="GO:0000428">
    <property type="term" value="C:DNA-directed RNA polymerase complex"/>
    <property type="evidence" value="ECO:0007669"/>
    <property type="project" value="UniProtKB-KW"/>
</dbReference>
<accession>A0A0T9MRP9</accession>
<keyword evidence="2" id="KW-0804">Transcription</keyword>
<feature type="transmembrane region" description="Helical" evidence="1">
    <location>
        <begin position="6"/>
        <end position="27"/>
    </location>
</feature>
<evidence type="ECO:0000313" key="2">
    <source>
        <dbReference type="EMBL" id="CNG40592.1"/>
    </source>
</evidence>
<reference evidence="3 5" key="2">
    <citation type="submission" date="2019-11" db="EMBL/GenBank/DDBJ databases">
        <title>FDA dAtabase for Regulatory Grade micrObial Sequences (FDA-ARGOS): Supporting development and validation of Infectious Disease Dx tests.</title>
        <authorList>
            <person name="Patel R."/>
            <person name="Rucinski S."/>
            <person name="Tallon L."/>
            <person name="Sadzewicz L."/>
            <person name="Vavikolanu K."/>
            <person name="Mehta A."/>
            <person name="Aluvathingal J."/>
            <person name="Nadendla S."/>
            <person name="Nandy P."/>
            <person name="Geyer C."/>
            <person name="Yan Y."/>
            <person name="Sichtig H."/>
        </authorList>
    </citation>
    <scope>NUCLEOTIDE SEQUENCE [LARGE SCALE GENOMIC DNA]</scope>
    <source>
        <strain evidence="3 5">FDAARGOS_729</strain>
    </source>
</reference>
<keyword evidence="1" id="KW-0472">Membrane</keyword>
<evidence type="ECO:0000313" key="3">
    <source>
        <dbReference type="EMBL" id="QGR72445.1"/>
    </source>
</evidence>
<dbReference type="EMBL" id="CP046294">
    <property type="protein sequence ID" value="QGR72445.1"/>
    <property type="molecule type" value="Genomic_DNA"/>
</dbReference>
<keyword evidence="5" id="KW-1185">Reference proteome</keyword>
<evidence type="ECO:0000313" key="4">
    <source>
        <dbReference type="Proteomes" id="UP000038750"/>
    </source>
</evidence>
<evidence type="ECO:0000313" key="5">
    <source>
        <dbReference type="Proteomes" id="UP000424966"/>
    </source>
</evidence>
<dbReference type="STRING" id="631.CH53_738"/>
<keyword evidence="1" id="KW-0812">Transmembrane</keyword>
<dbReference type="AlphaFoldDB" id="A0A0T9MRP9"/>
<dbReference type="EMBL" id="CPZJ01000018">
    <property type="protein sequence ID" value="CNG40592.1"/>
    <property type="molecule type" value="Genomic_DNA"/>
</dbReference>
<evidence type="ECO:0000256" key="1">
    <source>
        <dbReference type="SAM" id="Phobius"/>
    </source>
</evidence>